<gene>
    <name evidence="3" type="ORF">SCL_0789</name>
</gene>
<dbReference type="Proteomes" id="UP000243180">
    <property type="component" value="Chromosome"/>
</dbReference>
<dbReference type="InterPro" id="IPR044922">
    <property type="entry name" value="DUF2063_N_sf"/>
</dbReference>
<dbReference type="OrthoDB" id="343356at2"/>
<sequence>MNALADLQADFQTFLLDGNARMLGRVTGTAKISAEQRLAIYYDAYRLRLLEALASNYPVLRAWLGEDEFENIGIAYVSAHPSRHFSIRWFGHLLPEFLATAQPWCEKSSLAEMAALEWALSEAFDAEDGTVIGIEDMAAIPASAWPDMRLQFHPSAQRLDLRWNVPILWKAINQNLDAGKTAASCRGETSATPSAGKKQHGDTPAVAEVPALMEHEHPQAWLVWRQDLKTWFRSLSVDEAWALDAAMTGENFAAICEGLCEWIDAQNVALHAAGLMKQWITDGIVSDIDFRKQ</sequence>
<reference evidence="3 4" key="1">
    <citation type="submission" date="2015-05" db="EMBL/GenBank/DDBJ databases">
        <title>Complete genome sequence of a sulfur-oxidizing gammaproteobacterium strain HA5.</title>
        <authorList>
            <person name="Miura A."/>
            <person name="Kojima H."/>
            <person name="Fukui M."/>
        </authorList>
    </citation>
    <scope>NUCLEOTIDE SEQUENCE [LARGE SCALE GENOMIC DNA]</scope>
    <source>
        <strain evidence="3 4">HA5</strain>
    </source>
</reference>
<dbReference type="EMBL" id="AP014879">
    <property type="protein sequence ID" value="BAV33109.1"/>
    <property type="molecule type" value="Genomic_DNA"/>
</dbReference>
<organism evidence="3 4">
    <name type="scientific">Sulfuricaulis limicola</name>
    <dbReference type="NCBI Taxonomy" id="1620215"/>
    <lineage>
        <taxon>Bacteria</taxon>
        <taxon>Pseudomonadati</taxon>
        <taxon>Pseudomonadota</taxon>
        <taxon>Gammaproteobacteria</taxon>
        <taxon>Acidiferrobacterales</taxon>
        <taxon>Acidiferrobacteraceae</taxon>
        <taxon>Sulfuricaulis</taxon>
    </lineage>
</organism>
<dbReference type="KEGG" id="slim:SCL_0789"/>
<protein>
    <recommendedName>
        <fullName evidence="2">Putative DNA-binding domain-containing protein</fullName>
    </recommendedName>
</protein>
<dbReference type="AlphaFoldDB" id="A0A1B4XE81"/>
<evidence type="ECO:0000259" key="2">
    <source>
        <dbReference type="Pfam" id="PF09836"/>
    </source>
</evidence>
<dbReference type="Pfam" id="PF09836">
    <property type="entry name" value="DUF2063"/>
    <property type="match status" value="1"/>
</dbReference>
<evidence type="ECO:0000256" key="1">
    <source>
        <dbReference type="SAM" id="MobiDB-lite"/>
    </source>
</evidence>
<dbReference type="InParanoid" id="A0A1B4XE81"/>
<evidence type="ECO:0000313" key="3">
    <source>
        <dbReference type="EMBL" id="BAV33109.1"/>
    </source>
</evidence>
<evidence type="ECO:0000313" key="4">
    <source>
        <dbReference type="Proteomes" id="UP000243180"/>
    </source>
</evidence>
<dbReference type="RefSeq" id="WP_096360002.1">
    <property type="nucleotide sequence ID" value="NZ_AP014879.1"/>
</dbReference>
<name>A0A1B4XE81_9GAMM</name>
<feature type="domain" description="Putative DNA-binding" evidence="2">
    <location>
        <begin position="7"/>
        <end position="98"/>
    </location>
</feature>
<keyword evidence="4" id="KW-1185">Reference proteome</keyword>
<accession>A0A1B4XE81</accession>
<feature type="region of interest" description="Disordered" evidence="1">
    <location>
        <begin position="183"/>
        <end position="204"/>
    </location>
</feature>
<proteinExistence type="predicted"/>
<dbReference type="InterPro" id="IPR018640">
    <property type="entry name" value="DUF2063"/>
</dbReference>
<dbReference type="Gene3D" id="1.10.150.690">
    <property type="entry name" value="DUF2063"/>
    <property type="match status" value="1"/>
</dbReference>